<dbReference type="RefSeq" id="WP_311658605.1">
    <property type="nucleotide sequence ID" value="NZ_JAVRHY010000006.1"/>
</dbReference>
<proteinExistence type="predicted"/>
<accession>A0ABU3B7P5</accession>
<reference evidence="1 2" key="1">
    <citation type="submission" date="2023-09" db="EMBL/GenBank/DDBJ databases">
        <authorList>
            <person name="Rey-Velasco X."/>
        </authorList>
    </citation>
    <scope>NUCLEOTIDE SEQUENCE [LARGE SCALE GENOMIC DNA]</scope>
    <source>
        <strain evidence="1 2">P385</strain>
    </source>
</reference>
<name>A0ABU3B7P5_9GAMM</name>
<sequence length="286" mass="30697">MKFTQAVRILLGEIQGEAIEVSDLAQAKARVRSVLDEANTDIMDEIANGAEVAGASDPAGGFCEAYYEAAIETARERYQSDGEIEVDEGASISKGDDPGTYVQAWVWVYDKDIGVQPYPGEVDLSFSLIDEAEEPTLTASGANLPGEADLFVITPDAIYHEREHAGAELAERSNEGFRVSLGDEAETLLIDWPDVDADTYSKYVGRFARENGEAIEVCLCGNDDCGNDDAVIKVVTFDGLVDIKNEGVCNAAGEVVIGATWGVDGGFRHKDVDASKLMVRLAGESQ</sequence>
<protein>
    <submittedName>
        <fullName evidence="1">Uncharacterized protein</fullName>
    </submittedName>
</protein>
<evidence type="ECO:0000313" key="1">
    <source>
        <dbReference type="EMBL" id="MDT0618484.1"/>
    </source>
</evidence>
<gene>
    <name evidence="1" type="ORF">RM531_08340</name>
</gene>
<evidence type="ECO:0000313" key="2">
    <source>
        <dbReference type="Proteomes" id="UP001259982"/>
    </source>
</evidence>
<keyword evidence="2" id="KW-1185">Reference proteome</keyword>
<comment type="caution">
    <text evidence="1">The sequence shown here is derived from an EMBL/GenBank/DDBJ whole genome shotgun (WGS) entry which is preliminary data.</text>
</comment>
<dbReference type="EMBL" id="JAVRHY010000006">
    <property type="protein sequence ID" value="MDT0618484.1"/>
    <property type="molecule type" value="Genomic_DNA"/>
</dbReference>
<dbReference type="Proteomes" id="UP001259982">
    <property type="component" value="Unassembled WGS sequence"/>
</dbReference>
<organism evidence="1 2">
    <name type="scientific">Spectribacter acetivorans</name>
    <dbReference type="NCBI Taxonomy" id="3075603"/>
    <lineage>
        <taxon>Bacteria</taxon>
        <taxon>Pseudomonadati</taxon>
        <taxon>Pseudomonadota</taxon>
        <taxon>Gammaproteobacteria</taxon>
        <taxon>Salinisphaerales</taxon>
        <taxon>Salinisphaeraceae</taxon>
        <taxon>Spectribacter</taxon>
    </lineage>
</organism>